<keyword evidence="7" id="KW-0698">rRNA processing</keyword>
<dbReference type="Gene3D" id="3.40.390.30">
    <property type="entry name" value="Metalloproteases ('zincins'), catalytic domain"/>
    <property type="match status" value="1"/>
</dbReference>
<dbReference type="EC" id="3.1.-.-" evidence="7"/>
<proteinExistence type="inferred from homology"/>
<comment type="similarity">
    <text evidence="1 7">Belongs to the endoribonuclease YbeY family.</text>
</comment>
<comment type="cofactor">
    <cofactor evidence="7">
        <name>Zn(2+)</name>
        <dbReference type="ChEBI" id="CHEBI:29105"/>
    </cofactor>
    <text evidence="7">Binds 1 zinc ion.</text>
</comment>
<dbReference type="Pfam" id="PF02130">
    <property type="entry name" value="YbeY"/>
    <property type="match status" value="1"/>
</dbReference>
<keyword evidence="5 7" id="KW-0378">Hydrolase</keyword>
<dbReference type="GO" id="GO:0004521">
    <property type="term" value="F:RNA endonuclease activity"/>
    <property type="evidence" value="ECO:0007669"/>
    <property type="project" value="UniProtKB-UniRule"/>
</dbReference>
<comment type="function">
    <text evidence="7">Single strand-specific metallo-endoribonuclease involved in late-stage 70S ribosome quality control and in maturation of the 3' terminus of the 16S rRNA.</text>
</comment>
<dbReference type="Proteomes" id="UP000823632">
    <property type="component" value="Unassembled WGS sequence"/>
</dbReference>
<gene>
    <name evidence="7 8" type="primary">ybeY</name>
    <name evidence="8" type="ORF">IAC76_07110</name>
</gene>
<keyword evidence="2 7" id="KW-0540">Nuclease</keyword>
<evidence type="ECO:0000256" key="3">
    <source>
        <dbReference type="ARBA" id="ARBA00022723"/>
    </source>
</evidence>
<keyword evidence="6 7" id="KW-0862">Zinc</keyword>
<dbReference type="PANTHER" id="PTHR46986:SF1">
    <property type="entry name" value="ENDORIBONUCLEASE YBEY, CHLOROPLASTIC"/>
    <property type="match status" value="1"/>
</dbReference>
<reference evidence="8" key="1">
    <citation type="submission" date="2020-10" db="EMBL/GenBank/DDBJ databases">
        <authorList>
            <person name="Gilroy R."/>
        </authorList>
    </citation>
    <scope>NUCLEOTIDE SEQUENCE</scope>
    <source>
        <strain evidence="8">10192</strain>
    </source>
</reference>
<dbReference type="InterPro" id="IPR020549">
    <property type="entry name" value="YbeY_CS"/>
</dbReference>
<evidence type="ECO:0000313" key="8">
    <source>
        <dbReference type="EMBL" id="MBO8431142.1"/>
    </source>
</evidence>
<dbReference type="GO" id="GO:0008270">
    <property type="term" value="F:zinc ion binding"/>
    <property type="evidence" value="ECO:0007669"/>
    <property type="project" value="UniProtKB-UniRule"/>
</dbReference>
<evidence type="ECO:0000256" key="5">
    <source>
        <dbReference type="ARBA" id="ARBA00022801"/>
    </source>
</evidence>
<evidence type="ECO:0000256" key="7">
    <source>
        <dbReference type="HAMAP-Rule" id="MF_00009"/>
    </source>
</evidence>
<keyword evidence="7" id="KW-0963">Cytoplasm</keyword>
<dbReference type="PROSITE" id="PS01306">
    <property type="entry name" value="UPF0054"/>
    <property type="match status" value="1"/>
</dbReference>
<name>A0A9D9DPT5_9BACT</name>
<keyword evidence="4 7" id="KW-0255">Endonuclease</keyword>
<dbReference type="NCBIfam" id="TIGR00043">
    <property type="entry name" value="rRNA maturation RNase YbeY"/>
    <property type="match status" value="1"/>
</dbReference>
<comment type="caution">
    <text evidence="8">The sequence shown here is derived from an EMBL/GenBank/DDBJ whole genome shotgun (WGS) entry which is preliminary data.</text>
</comment>
<dbReference type="SUPFAM" id="SSF55486">
    <property type="entry name" value="Metalloproteases ('zincins'), catalytic domain"/>
    <property type="match status" value="1"/>
</dbReference>
<evidence type="ECO:0000256" key="6">
    <source>
        <dbReference type="ARBA" id="ARBA00022833"/>
    </source>
</evidence>
<dbReference type="GO" id="GO:0004222">
    <property type="term" value="F:metalloendopeptidase activity"/>
    <property type="evidence" value="ECO:0007669"/>
    <property type="project" value="InterPro"/>
</dbReference>
<feature type="binding site" evidence="7">
    <location>
        <position position="139"/>
    </location>
    <ligand>
        <name>Zn(2+)</name>
        <dbReference type="ChEBI" id="CHEBI:29105"/>
        <note>catalytic</note>
    </ligand>
</feature>
<organism evidence="8 9">
    <name type="scientific">Candidatus Scatousia excrementipullorum</name>
    <dbReference type="NCBI Taxonomy" id="2840936"/>
    <lineage>
        <taxon>Bacteria</taxon>
        <taxon>Candidatus Scatousia</taxon>
    </lineage>
</organism>
<dbReference type="InterPro" id="IPR023091">
    <property type="entry name" value="MetalPrtase_cat_dom_sf_prd"/>
</dbReference>
<protein>
    <recommendedName>
        <fullName evidence="7">Endoribonuclease YbeY</fullName>
        <ecNumber evidence="7">3.1.-.-</ecNumber>
    </recommendedName>
</protein>
<keyword evidence="3 7" id="KW-0479">Metal-binding</keyword>
<reference evidence="8" key="2">
    <citation type="journal article" date="2021" name="PeerJ">
        <title>Extensive microbial diversity within the chicken gut microbiome revealed by metagenomics and culture.</title>
        <authorList>
            <person name="Gilroy R."/>
            <person name="Ravi A."/>
            <person name="Getino M."/>
            <person name="Pursley I."/>
            <person name="Horton D.L."/>
            <person name="Alikhan N.F."/>
            <person name="Baker D."/>
            <person name="Gharbi K."/>
            <person name="Hall N."/>
            <person name="Watson M."/>
            <person name="Adriaenssens E.M."/>
            <person name="Foster-Nyarko E."/>
            <person name="Jarju S."/>
            <person name="Secka A."/>
            <person name="Antonio M."/>
            <person name="Oren A."/>
            <person name="Chaudhuri R.R."/>
            <person name="La Ragione R."/>
            <person name="Hildebrand F."/>
            <person name="Pallen M.J."/>
        </authorList>
    </citation>
    <scope>NUCLEOTIDE SEQUENCE</scope>
    <source>
        <strain evidence="8">10192</strain>
    </source>
</reference>
<comment type="subcellular location">
    <subcellularLocation>
        <location evidence="7">Cytoplasm</location>
    </subcellularLocation>
</comment>
<dbReference type="PANTHER" id="PTHR46986">
    <property type="entry name" value="ENDORIBONUCLEASE YBEY, CHLOROPLASTIC"/>
    <property type="match status" value="1"/>
</dbReference>
<dbReference type="EMBL" id="JADIND010000156">
    <property type="protein sequence ID" value="MBO8431142.1"/>
    <property type="molecule type" value="Genomic_DNA"/>
</dbReference>
<dbReference type="GO" id="GO:0005737">
    <property type="term" value="C:cytoplasm"/>
    <property type="evidence" value="ECO:0007669"/>
    <property type="project" value="UniProtKB-SubCell"/>
</dbReference>
<keyword evidence="7" id="KW-0690">Ribosome biogenesis</keyword>
<dbReference type="InterPro" id="IPR002036">
    <property type="entry name" value="YbeY"/>
</dbReference>
<feature type="binding site" evidence="7">
    <location>
        <position position="143"/>
    </location>
    <ligand>
        <name>Zn(2+)</name>
        <dbReference type="ChEBI" id="CHEBI:29105"/>
        <note>catalytic</note>
    </ligand>
</feature>
<evidence type="ECO:0000313" key="9">
    <source>
        <dbReference type="Proteomes" id="UP000823632"/>
    </source>
</evidence>
<dbReference type="AlphaFoldDB" id="A0A9D9DPT5"/>
<feature type="binding site" evidence="7">
    <location>
        <position position="149"/>
    </location>
    <ligand>
        <name>Zn(2+)</name>
        <dbReference type="ChEBI" id="CHEBI:29105"/>
        <note>catalytic</note>
    </ligand>
</feature>
<dbReference type="GO" id="GO:0006364">
    <property type="term" value="P:rRNA processing"/>
    <property type="evidence" value="ECO:0007669"/>
    <property type="project" value="UniProtKB-UniRule"/>
</dbReference>
<accession>A0A9D9DPT5</accession>
<sequence length="175" mass="20497">MNKKPLKLNVFSENIYEKQELDEKRFVQTAKKLLKFYLKQPEIARECCLYDVEYDSITFDFVYCDSVKTHEINREYRGKDYPADIITFAIFADTPPGERFIFDGDVNLGEIFLALDKIKEEAAKKEHSFEYELSFLISHGILHLLGFDHQTMEDYNFIVGMQNKALESIGINEQV</sequence>
<dbReference type="HAMAP" id="MF_00009">
    <property type="entry name" value="Endoribonucl_YbeY"/>
    <property type="match status" value="1"/>
</dbReference>
<evidence type="ECO:0000256" key="1">
    <source>
        <dbReference type="ARBA" id="ARBA00010875"/>
    </source>
</evidence>
<evidence type="ECO:0000256" key="2">
    <source>
        <dbReference type="ARBA" id="ARBA00022722"/>
    </source>
</evidence>
<evidence type="ECO:0000256" key="4">
    <source>
        <dbReference type="ARBA" id="ARBA00022759"/>
    </source>
</evidence>